<evidence type="ECO:0000313" key="2">
    <source>
        <dbReference type="Proteomes" id="UP001246858"/>
    </source>
</evidence>
<organism evidence="1 2">
    <name type="scientific">Pedobacter africanus</name>
    <dbReference type="NCBI Taxonomy" id="151894"/>
    <lineage>
        <taxon>Bacteria</taxon>
        <taxon>Pseudomonadati</taxon>
        <taxon>Bacteroidota</taxon>
        <taxon>Sphingobacteriia</taxon>
        <taxon>Sphingobacteriales</taxon>
        <taxon>Sphingobacteriaceae</taxon>
        <taxon>Pedobacter</taxon>
    </lineage>
</organism>
<dbReference type="Proteomes" id="UP001246858">
    <property type="component" value="Unassembled WGS sequence"/>
</dbReference>
<accession>A0ACC6KSL4</accession>
<protein>
    <submittedName>
        <fullName evidence="1">Uncharacterized protein</fullName>
    </submittedName>
</protein>
<sequence length="44" mass="5135">MGLVWELNKGLVYKLVKHKKLKIGENNNDTSKIQQQNQEHCTLL</sequence>
<name>A0ACC6KSL4_9SPHI</name>
<evidence type="ECO:0000313" key="1">
    <source>
        <dbReference type="EMBL" id="MDR6782086.1"/>
    </source>
</evidence>
<keyword evidence="2" id="KW-1185">Reference proteome</keyword>
<reference evidence="1" key="1">
    <citation type="submission" date="2023-07" db="EMBL/GenBank/DDBJ databases">
        <title>Sorghum-associated microbial communities from plants grown in Nebraska, USA.</title>
        <authorList>
            <person name="Schachtman D."/>
        </authorList>
    </citation>
    <scope>NUCLEOTIDE SEQUENCE</scope>
    <source>
        <strain evidence="1">2697</strain>
    </source>
</reference>
<comment type="caution">
    <text evidence="1">The sequence shown here is derived from an EMBL/GenBank/DDBJ whole genome shotgun (WGS) entry which is preliminary data.</text>
</comment>
<proteinExistence type="predicted"/>
<gene>
    <name evidence="1" type="ORF">J2X78_000638</name>
</gene>
<dbReference type="EMBL" id="JAVDTF010000001">
    <property type="protein sequence ID" value="MDR6782086.1"/>
    <property type="molecule type" value="Genomic_DNA"/>
</dbReference>